<evidence type="ECO:0000256" key="2">
    <source>
        <dbReference type="ARBA" id="ARBA00022840"/>
    </source>
</evidence>
<reference evidence="8 9" key="1">
    <citation type="submission" date="2018-09" db="EMBL/GenBank/DDBJ databases">
        <authorList>
            <person name="Wang X."/>
            <person name="Du Z."/>
        </authorList>
    </citation>
    <scope>NUCLEOTIDE SEQUENCE [LARGE SCALE GENOMIC DNA]</scope>
    <source>
        <strain evidence="8 9">N3</strain>
    </source>
</reference>
<evidence type="ECO:0000256" key="5">
    <source>
        <dbReference type="PROSITE-ProRule" id="PRU00169"/>
    </source>
</evidence>
<dbReference type="GO" id="GO:0043565">
    <property type="term" value="F:sequence-specific DNA binding"/>
    <property type="evidence" value="ECO:0007669"/>
    <property type="project" value="InterPro"/>
</dbReference>
<feature type="modified residue" description="4-aspartylphosphate" evidence="5">
    <location>
        <position position="52"/>
    </location>
</feature>
<dbReference type="Pfam" id="PF00158">
    <property type="entry name" value="Sigma54_activat"/>
    <property type="match status" value="1"/>
</dbReference>
<dbReference type="InterPro" id="IPR027417">
    <property type="entry name" value="P-loop_NTPase"/>
</dbReference>
<dbReference type="PANTHER" id="PTHR32071:SF121">
    <property type="entry name" value="SIGMA L-DEPENDENT TRANSCRIPTIONAL REGULATOR YQIR-RELATED"/>
    <property type="match status" value="1"/>
</dbReference>
<dbReference type="SUPFAM" id="SSF52540">
    <property type="entry name" value="P-loop containing nucleoside triphosphate hydrolases"/>
    <property type="match status" value="1"/>
</dbReference>
<keyword evidence="3" id="KW-0805">Transcription regulation</keyword>
<dbReference type="RefSeq" id="WP_119475927.1">
    <property type="nucleotide sequence ID" value="NZ_QXML01000001.1"/>
</dbReference>
<dbReference type="GO" id="GO:0006355">
    <property type="term" value="P:regulation of DNA-templated transcription"/>
    <property type="evidence" value="ECO:0007669"/>
    <property type="project" value="InterPro"/>
</dbReference>
<comment type="caution">
    <text evidence="8">The sequence shown here is derived from an EMBL/GenBank/DDBJ whole genome shotgun (WGS) entry which is preliminary data.</text>
</comment>
<dbReference type="Gene3D" id="1.10.10.60">
    <property type="entry name" value="Homeodomain-like"/>
    <property type="match status" value="1"/>
</dbReference>
<dbReference type="SMART" id="SM00448">
    <property type="entry name" value="REC"/>
    <property type="match status" value="1"/>
</dbReference>
<keyword evidence="9" id="KW-1185">Reference proteome</keyword>
<dbReference type="Pfam" id="PF25601">
    <property type="entry name" value="AAA_lid_14"/>
    <property type="match status" value="1"/>
</dbReference>
<keyword evidence="5" id="KW-0597">Phosphoprotein</keyword>
<keyword evidence="1" id="KW-0547">Nucleotide-binding</keyword>
<dbReference type="InterPro" id="IPR009057">
    <property type="entry name" value="Homeodomain-like_sf"/>
</dbReference>
<organism evidence="8 9">
    <name type="scientific">Algoriphagus lacus</name>
    <dbReference type="NCBI Taxonomy" id="2056311"/>
    <lineage>
        <taxon>Bacteria</taxon>
        <taxon>Pseudomonadati</taxon>
        <taxon>Bacteroidota</taxon>
        <taxon>Cytophagia</taxon>
        <taxon>Cytophagales</taxon>
        <taxon>Cyclobacteriaceae</taxon>
        <taxon>Algoriphagus</taxon>
    </lineage>
</organism>
<keyword evidence="4" id="KW-0804">Transcription</keyword>
<name>A0A418PWB0_9BACT</name>
<evidence type="ECO:0000256" key="3">
    <source>
        <dbReference type="ARBA" id="ARBA00023015"/>
    </source>
</evidence>
<dbReference type="PROSITE" id="PS50110">
    <property type="entry name" value="RESPONSE_REGULATORY"/>
    <property type="match status" value="1"/>
</dbReference>
<dbReference type="InterPro" id="IPR002078">
    <property type="entry name" value="Sigma_54_int"/>
</dbReference>
<evidence type="ECO:0000256" key="1">
    <source>
        <dbReference type="ARBA" id="ARBA00022741"/>
    </source>
</evidence>
<dbReference type="Gene3D" id="3.40.50.2300">
    <property type="match status" value="1"/>
</dbReference>
<dbReference type="InterPro" id="IPR003593">
    <property type="entry name" value="AAA+_ATPase"/>
</dbReference>
<dbReference type="CDD" id="cd00009">
    <property type="entry name" value="AAA"/>
    <property type="match status" value="1"/>
</dbReference>
<evidence type="ECO:0000259" key="6">
    <source>
        <dbReference type="PROSITE" id="PS50045"/>
    </source>
</evidence>
<dbReference type="AlphaFoldDB" id="A0A418PWB0"/>
<proteinExistence type="predicted"/>
<dbReference type="Gene3D" id="1.10.8.60">
    <property type="match status" value="1"/>
</dbReference>
<evidence type="ECO:0000313" key="9">
    <source>
        <dbReference type="Proteomes" id="UP000283522"/>
    </source>
</evidence>
<dbReference type="SMART" id="SM00382">
    <property type="entry name" value="AAA"/>
    <property type="match status" value="1"/>
</dbReference>
<dbReference type="PROSITE" id="PS00675">
    <property type="entry name" value="SIGMA54_INTERACT_1"/>
    <property type="match status" value="1"/>
</dbReference>
<sequence length="447" mass="49983">MPKILIIDDEKDIRNLLAKTLELEGYQVKTAERISEGWTKLSMEEFDLVLSDVRLPDGSGVDLCRRIKEKFPLLEVICMTAFGNIRDGIQAMKNGAFDYLVKGDDNEKLIPAVAKAIEKAELVRRISHLEQRLNQQVGFDTILGNSKEIKKAISLAIKVAPTDTTVLLTGESGTGKEVFANAIHGASTRKTQSFIAINCSAFGKDLLESELFGYKAGAFTGATKDKKGLLEEAHKGTVFLDEFGELQGDLQAKLLRVIETGRFIKLGDTKETQVDIRIIAATNRNLEDEVSKGHFREDLFYRLAVFQIALPSLDSRKEDIPLLAYHFAKRFAQKEGLREINLSSEYAEALKAHRWKGNIRELRNVIERSVILLEGNNLTVDLLPVQFLQDQPSIHLTSWSLKDLEKTHIEKALAHAGGNKTKTAELLGIGLTTLYRKMEEYQLAAES</sequence>
<dbReference type="PANTHER" id="PTHR32071">
    <property type="entry name" value="TRANSCRIPTIONAL REGULATORY PROTEIN"/>
    <property type="match status" value="1"/>
</dbReference>
<keyword evidence="2" id="KW-0067">ATP-binding</keyword>
<dbReference type="SUPFAM" id="SSF46689">
    <property type="entry name" value="Homeodomain-like"/>
    <property type="match status" value="1"/>
</dbReference>
<feature type="domain" description="Sigma-54 factor interaction" evidence="6">
    <location>
        <begin position="142"/>
        <end position="371"/>
    </location>
</feature>
<protein>
    <submittedName>
        <fullName evidence="8">Sigma-54-dependent Fis family transcriptional regulator</fullName>
    </submittedName>
</protein>
<dbReference type="InterPro" id="IPR011006">
    <property type="entry name" value="CheY-like_superfamily"/>
</dbReference>
<dbReference type="PROSITE" id="PS50045">
    <property type="entry name" value="SIGMA54_INTERACT_4"/>
    <property type="match status" value="1"/>
</dbReference>
<dbReference type="InterPro" id="IPR002197">
    <property type="entry name" value="HTH_Fis"/>
</dbReference>
<dbReference type="SUPFAM" id="SSF52172">
    <property type="entry name" value="CheY-like"/>
    <property type="match status" value="1"/>
</dbReference>
<dbReference type="EMBL" id="QXML01000001">
    <property type="protein sequence ID" value="RIW18448.1"/>
    <property type="molecule type" value="Genomic_DNA"/>
</dbReference>
<dbReference type="Gene3D" id="3.40.50.300">
    <property type="entry name" value="P-loop containing nucleotide triphosphate hydrolases"/>
    <property type="match status" value="1"/>
</dbReference>
<dbReference type="InterPro" id="IPR058031">
    <property type="entry name" value="AAA_lid_NorR"/>
</dbReference>
<evidence type="ECO:0000259" key="7">
    <source>
        <dbReference type="PROSITE" id="PS50110"/>
    </source>
</evidence>
<gene>
    <name evidence="8" type="ORF">D0X99_01810</name>
</gene>
<evidence type="ECO:0000256" key="4">
    <source>
        <dbReference type="ARBA" id="ARBA00023163"/>
    </source>
</evidence>
<feature type="domain" description="Response regulatory" evidence="7">
    <location>
        <begin position="3"/>
        <end position="117"/>
    </location>
</feature>
<accession>A0A418PWB0</accession>
<dbReference type="Proteomes" id="UP000283522">
    <property type="component" value="Unassembled WGS sequence"/>
</dbReference>
<dbReference type="OrthoDB" id="9782110at2"/>
<dbReference type="GO" id="GO:0005524">
    <property type="term" value="F:ATP binding"/>
    <property type="evidence" value="ECO:0007669"/>
    <property type="project" value="UniProtKB-KW"/>
</dbReference>
<dbReference type="InterPro" id="IPR001789">
    <property type="entry name" value="Sig_transdc_resp-reg_receiver"/>
</dbReference>
<dbReference type="InterPro" id="IPR025662">
    <property type="entry name" value="Sigma_54_int_dom_ATP-bd_1"/>
</dbReference>
<dbReference type="Pfam" id="PF00072">
    <property type="entry name" value="Response_reg"/>
    <property type="match status" value="1"/>
</dbReference>
<dbReference type="Pfam" id="PF02954">
    <property type="entry name" value="HTH_8"/>
    <property type="match status" value="1"/>
</dbReference>
<dbReference type="FunFam" id="3.40.50.300:FF:000006">
    <property type="entry name" value="DNA-binding transcriptional regulator NtrC"/>
    <property type="match status" value="1"/>
</dbReference>
<dbReference type="GO" id="GO:0000160">
    <property type="term" value="P:phosphorelay signal transduction system"/>
    <property type="evidence" value="ECO:0007669"/>
    <property type="project" value="InterPro"/>
</dbReference>
<dbReference type="PRINTS" id="PR01590">
    <property type="entry name" value="HTHFIS"/>
</dbReference>
<evidence type="ECO:0000313" key="8">
    <source>
        <dbReference type="EMBL" id="RIW18448.1"/>
    </source>
</evidence>